<evidence type="ECO:0000313" key="5">
    <source>
        <dbReference type="Proteomes" id="UP000808337"/>
    </source>
</evidence>
<reference evidence="4 5" key="1">
    <citation type="submission" date="2020-10" db="EMBL/GenBank/DDBJ databases">
        <title>Connecting structure to function with the recovery of over 1000 high-quality activated sludge metagenome-assembled genomes encoding full-length rRNA genes using long-read sequencing.</title>
        <authorList>
            <person name="Singleton C.M."/>
            <person name="Petriglieri F."/>
            <person name="Kristensen J.M."/>
            <person name="Kirkegaard R.H."/>
            <person name="Michaelsen T.Y."/>
            <person name="Andersen M.H."/>
            <person name="Karst S.M."/>
            <person name="Dueholm M.S."/>
            <person name="Nielsen P.H."/>
            <person name="Albertsen M."/>
        </authorList>
    </citation>
    <scope>NUCLEOTIDE SEQUENCE [LARGE SCALE GENOMIC DNA]</scope>
    <source>
        <strain evidence="4">Ribe_18-Q3-R11-54_MAXAC.273</strain>
    </source>
</reference>
<sequence length="146" mass="16512">MDFTAPVSKFMSKKLLTVSPTDNMMAVKEIFNNHRIHHIPVVKYKTIVGIVSKADYLYFLRKVKTGEHAPLVEDSGLEKYQVEDIMTTGLATMESTERINVALDVLSENLFHAIPIVDNGELVGIFTTQDVLKILMEEDLVRMKSN</sequence>
<dbReference type="PANTHER" id="PTHR43080">
    <property type="entry name" value="CBS DOMAIN-CONTAINING PROTEIN CBSX3, MITOCHONDRIAL"/>
    <property type="match status" value="1"/>
</dbReference>
<organism evidence="4 5">
    <name type="scientific">Candidatus Opimibacter skivensis</name>
    <dbReference type="NCBI Taxonomy" id="2982028"/>
    <lineage>
        <taxon>Bacteria</taxon>
        <taxon>Pseudomonadati</taxon>
        <taxon>Bacteroidota</taxon>
        <taxon>Saprospiria</taxon>
        <taxon>Saprospirales</taxon>
        <taxon>Saprospiraceae</taxon>
        <taxon>Candidatus Opimibacter</taxon>
    </lineage>
</organism>
<dbReference type="InterPro" id="IPR051257">
    <property type="entry name" value="Diverse_CBS-Domain"/>
</dbReference>
<evidence type="ECO:0000256" key="2">
    <source>
        <dbReference type="PROSITE-ProRule" id="PRU00703"/>
    </source>
</evidence>
<dbReference type="AlphaFoldDB" id="A0A9D7XSA2"/>
<dbReference type="SUPFAM" id="SSF54631">
    <property type="entry name" value="CBS-domain pair"/>
    <property type="match status" value="1"/>
</dbReference>
<evidence type="ECO:0000313" key="4">
    <source>
        <dbReference type="EMBL" id="MBK9982288.1"/>
    </source>
</evidence>
<dbReference type="PROSITE" id="PS51371">
    <property type="entry name" value="CBS"/>
    <property type="match status" value="2"/>
</dbReference>
<evidence type="ECO:0000256" key="1">
    <source>
        <dbReference type="ARBA" id="ARBA00023122"/>
    </source>
</evidence>
<accession>A0A9D7XSA2</accession>
<gene>
    <name evidence="4" type="ORF">IPP15_07670</name>
</gene>
<dbReference type="SMART" id="SM00116">
    <property type="entry name" value="CBS"/>
    <property type="match status" value="2"/>
</dbReference>
<comment type="caution">
    <text evidence="4">The sequence shown here is derived from an EMBL/GenBank/DDBJ whole genome shotgun (WGS) entry which is preliminary data.</text>
</comment>
<proteinExistence type="predicted"/>
<dbReference type="EMBL" id="JADKGY010000006">
    <property type="protein sequence ID" value="MBK9982288.1"/>
    <property type="molecule type" value="Genomic_DNA"/>
</dbReference>
<dbReference type="InterPro" id="IPR000644">
    <property type="entry name" value="CBS_dom"/>
</dbReference>
<feature type="domain" description="CBS" evidence="3">
    <location>
        <begin position="86"/>
        <end position="141"/>
    </location>
</feature>
<evidence type="ECO:0000259" key="3">
    <source>
        <dbReference type="PROSITE" id="PS51371"/>
    </source>
</evidence>
<protein>
    <submittedName>
        <fullName evidence="4">CBS domain-containing protein</fullName>
    </submittedName>
</protein>
<dbReference type="Proteomes" id="UP000808337">
    <property type="component" value="Unassembled WGS sequence"/>
</dbReference>
<dbReference type="Gene3D" id="3.10.580.10">
    <property type="entry name" value="CBS-domain"/>
    <property type="match status" value="1"/>
</dbReference>
<name>A0A9D7XSA2_9BACT</name>
<dbReference type="PANTHER" id="PTHR43080:SF2">
    <property type="entry name" value="CBS DOMAIN-CONTAINING PROTEIN"/>
    <property type="match status" value="1"/>
</dbReference>
<keyword evidence="1 2" id="KW-0129">CBS domain</keyword>
<dbReference type="Pfam" id="PF00571">
    <property type="entry name" value="CBS"/>
    <property type="match status" value="2"/>
</dbReference>
<feature type="domain" description="CBS" evidence="3">
    <location>
        <begin position="11"/>
        <end position="71"/>
    </location>
</feature>
<dbReference type="InterPro" id="IPR046342">
    <property type="entry name" value="CBS_dom_sf"/>
</dbReference>